<feature type="domain" description="DUF2382" evidence="2">
    <location>
        <begin position="145"/>
        <end position="254"/>
    </location>
</feature>
<dbReference type="PANTHER" id="PTHR38463">
    <property type="entry name" value="STRESS RESPONSE PROTEIN YSNF"/>
    <property type="match status" value="1"/>
</dbReference>
<sequence length="302" mass="34740">MSFVKGSYNTVDEALEAAKRLQSEGYSSKDITLISNVTTRDSYLNNSGINVKTPENYDEDKGLKDESLWDKIVNAFTVEDEYDRYPRGGHEDPLVDYRSDIDAGKVLLVVEDDRDNVQDATYTRDGVVDESAYNRDENYEDNRTIELSEEKLDVNTNEVQTGEVNVSKNVVEERESVDVPVEHEEVVIERHAVDGERESSHHDFKNEEFSIPVSEEQINVDKKSVVTEEVSIGKERVTEDKHVEETVRREELDIENTGDVNVNNSRNREDGYVEEDSLVNKDRYVEEDTLVDKDRLDKNDRF</sequence>
<keyword evidence="4" id="KW-1185">Reference proteome</keyword>
<proteinExistence type="predicted"/>
<name>A0A6V7RPH1_9BACL</name>
<accession>A0A6V7RPH1</accession>
<dbReference type="Proteomes" id="UP000521032">
    <property type="component" value="Unassembled WGS sequence"/>
</dbReference>
<dbReference type="AlphaFoldDB" id="A0A6V7RPH1"/>
<gene>
    <name evidence="3" type="primary">ysnF_2</name>
    <name evidence="3" type="ORF">JEOSCH030_01830</name>
</gene>
<evidence type="ECO:0000313" key="3">
    <source>
        <dbReference type="EMBL" id="CAD2080451.1"/>
    </source>
</evidence>
<dbReference type="InterPro" id="IPR019060">
    <property type="entry name" value="DUF2382"/>
</dbReference>
<reference evidence="3 4" key="1">
    <citation type="submission" date="2020-07" db="EMBL/GenBank/DDBJ databases">
        <authorList>
            <person name="Criscuolo A."/>
        </authorList>
    </citation>
    <scope>NUCLEOTIDE SEQUENCE [LARGE SCALE GENOMIC DNA]</scope>
    <source>
        <strain evidence="4">CIP 111030</strain>
    </source>
</reference>
<dbReference type="EMBL" id="CAJEWE010000016">
    <property type="protein sequence ID" value="CAD2080451.1"/>
    <property type="molecule type" value="Genomic_DNA"/>
</dbReference>
<evidence type="ECO:0000259" key="2">
    <source>
        <dbReference type="Pfam" id="PF09557"/>
    </source>
</evidence>
<dbReference type="InterPro" id="IPR052967">
    <property type="entry name" value="Stress_Response_Assoc"/>
</dbReference>
<organism evidence="3 4">
    <name type="scientific">Phocicoccus schoeneichii</name>
    <dbReference type="NCBI Taxonomy" id="1812261"/>
    <lineage>
        <taxon>Bacteria</taxon>
        <taxon>Bacillati</taxon>
        <taxon>Bacillota</taxon>
        <taxon>Bacilli</taxon>
        <taxon>Bacillales</taxon>
        <taxon>Salinicoccaceae</taxon>
        <taxon>Phocicoccus</taxon>
    </lineage>
</organism>
<evidence type="ECO:0000313" key="4">
    <source>
        <dbReference type="Proteomes" id="UP000521032"/>
    </source>
</evidence>
<feature type="region of interest" description="Disordered" evidence="1">
    <location>
        <begin position="251"/>
        <end position="284"/>
    </location>
</feature>
<dbReference type="Pfam" id="PF09557">
    <property type="entry name" value="DUF2382"/>
    <property type="match status" value="1"/>
</dbReference>
<protein>
    <submittedName>
        <fullName evidence="3">Stress response protein YsnF</fullName>
    </submittedName>
</protein>
<dbReference type="RefSeq" id="WP_186088621.1">
    <property type="nucleotide sequence ID" value="NZ_BMDB01000002.1"/>
</dbReference>
<comment type="caution">
    <text evidence="3">The sequence shown here is derived from an EMBL/GenBank/DDBJ whole genome shotgun (WGS) entry which is preliminary data.</text>
</comment>
<evidence type="ECO:0000256" key="1">
    <source>
        <dbReference type="SAM" id="MobiDB-lite"/>
    </source>
</evidence>
<dbReference type="NCBIfam" id="TIGR02271">
    <property type="entry name" value="YsnF/AvaK domain"/>
    <property type="match status" value="1"/>
</dbReference>
<dbReference type="PANTHER" id="PTHR38463:SF1">
    <property type="entry name" value="STRESS RESPONSE PROTEIN YSNF"/>
    <property type="match status" value="1"/>
</dbReference>